<dbReference type="AlphaFoldDB" id="A0A7K1XWY6"/>
<protein>
    <submittedName>
        <fullName evidence="1">Uncharacterized protein</fullName>
    </submittedName>
</protein>
<dbReference type="Proteomes" id="UP000451233">
    <property type="component" value="Unassembled WGS sequence"/>
</dbReference>
<accession>A0A7K1XWY6</accession>
<dbReference type="EMBL" id="WVHS01000002">
    <property type="protein sequence ID" value="MXV15501.1"/>
    <property type="molecule type" value="Genomic_DNA"/>
</dbReference>
<gene>
    <name evidence="1" type="ORF">GS398_09315</name>
</gene>
<evidence type="ECO:0000313" key="1">
    <source>
        <dbReference type="EMBL" id="MXV15501.1"/>
    </source>
</evidence>
<sequence>MATIIGIAPQLVVFVICIELTVSDGLIYPLEYNYLLNLLFPGYHDMLRIASVERLETDSRMVKI</sequence>
<proteinExistence type="predicted"/>
<comment type="caution">
    <text evidence="1">The sequence shown here is derived from an EMBL/GenBank/DDBJ whole genome shotgun (WGS) entry which is preliminary data.</text>
</comment>
<name>A0A7K1XWY6_9SPHI</name>
<evidence type="ECO:0000313" key="2">
    <source>
        <dbReference type="Proteomes" id="UP000451233"/>
    </source>
</evidence>
<keyword evidence="2" id="KW-1185">Reference proteome</keyword>
<organism evidence="1 2">
    <name type="scientific">Hufsiella ginkgonis</name>
    <dbReference type="NCBI Taxonomy" id="2695274"/>
    <lineage>
        <taxon>Bacteria</taxon>
        <taxon>Pseudomonadati</taxon>
        <taxon>Bacteroidota</taxon>
        <taxon>Sphingobacteriia</taxon>
        <taxon>Sphingobacteriales</taxon>
        <taxon>Sphingobacteriaceae</taxon>
        <taxon>Hufsiella</taxon>
    </lineage>
</organism>
<dbReference type="RefSeq" id="WP_160906492.1">
    <property type="nucleotide sequence ID" value="NZ_WVHS01000002.1"/>
</dbReference>
<reference evidence="1 2" key="1">
    <citation type="submission" date="2019-11" db="EMBL/GenBank/DDBJ databases">
        <title>Pedobacter sp. HMF7056 Genome sequencing and assembly.</title>
        <authorList>
            <person name="Kang H."/>
            <person name="Kim H."/>
            <person name="Joh K."/>
        </authorList>
    </citation>
    <scope>NUCLEOTIDE SEQUENCE [LARGE SCALE GENOMIC DNA]</scope>
    <source>
        <strain evidence="1 2">HMF7056</strain>
    </source>
</reference>